<proteinExistence type="predicted"/>
<protein>
    <submittedName>
        <fullName evidence="1">Uncharacterized protein</fullName>
    </submittedName>
</protein>
<accession>A0A1I4Q9M6</accession>
<dbReference type="Proteomes" id="UP000199339">
    <property type="component" value="Unassembled WGS sequence"/>
</dbReference>
<evidence type="ECO:0000313" key="1">
    <source>
        <dbReference type="EMBL" id="SFM36300.1"/>
    </source>
</evidence>
<evidence type="ECO:0000313" key="2">
    <source>
        <dbReference type="Proteomes" id="UP000199339"/>
    </source>
</evidence>
<keyword evidence="2" id="KW-1185">Reference proteome</keyword>
<dbReference type="EMBL" id="FOUR01000001">
    <property type="protein sequence ID" value="SFM36300.1"/>
    <property type="molecule type" value="Genomic_DNA"/>
</dbReference>
<reference evidence="2" key="1">
    <citation type="submission" date="2016-10" db="EMBL/GenBank/DDBJ databases">
        <authorList>
            <person name="Varghese N."/>
            <person name="Submissions S."/>
        </authorList>
    </citation>
    <scope>NUCLEOTIDE SEQUENCE [LARGE SCALE GENOMIC DNA]</scope>
    <source>
        <strain evidence="2">CGMCC 1.6775</strain>
    </source>
</reference>
<gene>
    <name evidence="1" type="ORF">SAMN04487961_0001</name>
</gene>
<dbReference type="OrthoDB" id="6370658at2"/>
<organism evidence="1 2">
    <name type="scientific">Marinobacter pelagius</name>
    <dbReference type="NCBI Taxonomy" id="379482"/>
    <lineage>
        <taxon>Bacteria</taxon>
        <taxon>Pseudomonadati</taxon>
        <taxon>Pseudomonadota</taxon>
        <taxon>Gammaproteobacteria</taxon>
        <taxon>Pseudomonadales</taxon>
        <taxon>Marinobacteraceae</taxon>
        <taxon>Marinobacter</taxon>
    </lineage>
</organism>
<sequence>MRTTSEGQATETRAARGSNCLKALKKNDFKFLQKAVDKVAVQCRMRASFEAVSRTVFSGFERV</sequence>
<name>A0A1I4Q9M6_9GAMM</name>
<dbReference type="AlphaFoldDB" id="A0A1I4Q9M6"/>